<name>A0A377FTM6_9BACL</name>
<protein>
    <submittedName>
        <fullName evidence="1">Uncharacterized protein</fullName>
    </submittedName>
</protein>
<proteinExistence type="predicted"/>
<organism evidence="1 2">
    <name type="scientific">Exiguobacterium aurantiacum</name>
    <dbReference type="NCBI Taxonomy" id="33987"/>
    <lineage>
        <taxon>Bacteria</taxon>
        <taxon>Bacillati</taxon>
        <taxon>Bacillota</taxon>
        <taxon>Bacilli</taxon>
        <taxon>Bacillales</taxon>
        <taxon>Bacillales Family XII. Incertae Sedis</taxon>
        <taxon>Exiguobacterium</taxon>
    </lineage>
</organism>
<dbReference type="RefSeq" id="WP_029335061.1">
    <property type="nucleotide sequence ID" value="NZ_UGGP01000001.1"/>
</dbReference>
<gene>
    <name evidence="1" type="ORF">NCTC13163_01536</name>
</gene>
<dbReference type="STRING" id="1397694.GCA_000702585_02033"/>
<sequence>MNTIIERFVSIQEVMDALRLQIANYNWLVTDLDAVISNDSLKYFEEIQELEEGAAYWIKGERLLELVQHTNLYVIWGVFTAFERKTSIKLNDLIVHPFADGNSDLWIESPRVQHPDAMCELIFWDSTFVLMLSQVGDVSERFRQTFPDWRSLEEYNRTEGLYETE</sequence>
<evidence type="ECO:0000313" key="1">
    <source>
        <dbReference type="EMBL" id="STO08167.1"/>
    </source>
</evidence>
<dbReference type="AlphaFoldDB" id="A0A377FTM6"/>
<dbReference type="OrthoDB" id="797474at2"/>
<dbReference type="EMBL" id="UGGP01000001">
    <property type="protein sequence ID" value="STO08167.1"/>
    <property type="molecule type" value="Genomic_DNA"/>
</dbReference>
<evidence type="ECO:0000313" key="2">
    <source>
        <dbReference type="Proteomes" id="UP000254060"/>
    </source>
</evidence>
<reference evidence="1 2" key="1">
    <citation type="submission" date="2018-06" db="EMBL/GenBank/DDBJ databases">
        <authorList>
            <consortium name="Pathogen Informatics"/>
            <person name="Doyle S."/>
        </authorList>
    </citation>
    <scope>NUCLEOTIDE SEQUENCE [LARGE SCALE GENOMIC DNA]</scope>
    <source>
        <strain evidence="1 2">NCTC13163</strain>
    </source>
</reference>
<accession>A0A377FTM6</accession>
<dbReference type="Proteomes" id="UP000254060">
    <property type="component" value="Unassembled WGS sequence"/>
</dbReference>